<evidence type="ECO:0000313" key="2">
    <source>
        <dbReference type="EMBL" id="KDR39848.1"/>
    </source>
</evidence>
<protein>
    <submittedName>
        <fullName evidence="2">Uncharacterized protein</fullName>
    </submittedName>
</protein>
<evidence type="ECO:0000313" key="3">
    <source>
        <dbReference type="Proteomes" id="UP000027466"/>
    </source>
</evidence>
<reference evidence="2 3" key="1">
    <citation type="submission" date="2014-03" db="EMBL/GenBank/DDBJ databases">
        <title>Draft Genome Sequences of Four Burkholderia Strains.</title>
        <authorList>
            <person name="Liu X.Y."/>
            <person name="Li C.X."/>
            <person name="Xu J.H."/>
        </authorList>
    </citation>
    <scope>NUCLEOTIDE SEQUENCE [LARGE SCALE GENOMIC DNA]</scope>
    <source>
        <strain evidence="2 3">DSM 50014</strain>
    </source>
</reference>
<accession>A0A069PGM2</accession>
<keyword evidence="3" id="KW-1185">Reference proteome</keyword>
<keyword evidence="1" id="KW-0175">Coiled coil</keyword>
<dbReference type="AlphaFoldDB" id="A0A069PGM2"/>
<dbReference type="EMBL" id="JFHC01000050">
    <property type="protein sequence ID" value="KDR39848.1"/>
    <property type="molecule type" value="Genomic_DNA"/>
</dbReference>
<dbReference type="Proteomes" id="UP000027466">
    <property type="component" value="Unassembled WGS sequence"/>
</dbReference>
<gene>
    <name evidence="2" type="ORF">BG61_29515</name>
</gene>
<evidence type="ECO:0000256" key="1">
    <source>
        <dbReference type="SAM" id="Coils"/>
    </source>
</evidence>
<organism evidence="2 3">
    <name type="scientific">Caballeronia glathei</name>
    <dbReference type="NCBI Taxonomy" id="60547"/>
    <lineage>
        <taxon>Bacteria</taxon>
        <taxon>Pseudomonadati</taxon>
        <taxon>Pseudomonadota</taxon>
        <taxon>Betaproteobacteria</taxon>
        <taxon>Burkholderiales</taxon>
        <taxon>Burkholderiaceae</taxon>
        <taxon>Caballeronia</taxon>
    </lineage>
</organism>
<sequence>MAYWVNVNALRREVHNRRKLDLEIMKLKEEVDRSELNRVKLGWEIRKLCEDAERQARSDAKAERLIREFQVEREILDACFSLTQ</sequence>
<proteinExistence type="predicted"/>
<name>A0A069PGM2_9BURK</name>
<comment type="caution">
    <text evidence="2">The sequence shown here is derived from an EMBL/GenBank/DDBJ whole genome shotgun (WGS) entry which is preliminary data.</text>
</comment>
<feature type="coiled-coil region" evidence="1">
    <location>
        <begin position="10"/>
        <end position="37"/>
    </location>
</feature>